<evidence type="ECO:0000259" key="2">
    <source>
        <dbReference type="Pfam" id="PF09851"/>
    </source>
</evidence>
<dbReference type="Pfam" id="PF09851">
    <property type="entry name" value="SHOCT"/>
    <property type="match status" value="1"/>
</dbReference>
<dbReference type="InterPro" id="IPR018649">
    <property type="entry name" value="SHOCT"/>
</dbReference>
<dbReference type="RefSeq" id="WP_209943829.1">
    <property type="nucleotide sequence ID" value="NZ_JAGGJU010000004.1"/>
</dbReference>
<feature type="region of interest" description="Disordered" evidence="1">
    <location>
        <begin position="92"/>
        <end position="133"/>
    </location>
</feature>
<evidence type="ECO:0000313" key="3">
    <source>
        <dbReference type="EMBL" id="MBP1850199.1"/>
    </source>
</evidence>
<keyword evidence="4" id="KW-1185">Reference proteome</keyword>
<evidence type="ECO:0000256" key="1">
    <source>
        <dbReference type="SAM" id="MobiDB-lite"/>
    </source>
</evidence>
<protein>
    <recommendedName>
        <fullName evidence="2">SHOCT domain-containing protein</fullName>
    </recommendedName>
</protein>
<comment type="caution">
    <text evidence="3">The sequence shown here is derived from an EMBL/GenBank/DDBJ whole genome shotgun (WGS) entry which is preliminary data.</text>
</comment>
<organism evidence="3 4">
    <name type="scientific">Rhizobium halophytocola</name>
    <dbReference type="NCBI Taxonomy" id="735519"/>
    <lineage>
        <taxon>Bacteria</taxon>
        <taxon>Pseudomonadati</taxon>
        <taxon>Pseudomonadota</taxon>
        <taxon>Alphaproteobacteria</taxon>
        <taxon>Hyphomicrobiales</taxon>
        <taxon>Rhizobiaceae</taxon>
        <taxon>Rhizobium/Agrobacterium group</taxon>
        <taxon>Rhizobium</taxon>
    </lineage>
</organism>
<evidence type="ECO:0000313" key="4">
    <source>
        <dbReference type="Proteomes" id="UP000759443"/>
    </source>
</evidence>
<feature type="domain" description="SHOCT" evidence="2">
    <location>
        <begin position="285"/>
        <end position="311"/>
    </location>
</feature>
<feature type="region of interest" description="Disordered" evidence="1">
    <location>
        <begin position="239"/>
        <end position="272"/>
    </location>
</feature>
<dbReference type="EMBL" id="JAGGJU010000004">
    <property type="protein sequence ID" value="MBP1850199.1"/>
    <property type="molecule type" value="Genomic_DNA"/>
</dbReference>
<accession>A0ABS4DWY3</accession>
<proteinExistence type="predicted"/>
<feature type="compositionally biased region" description="Gly residues" evidence="1">
    <location>
        <begin position="116"/>
        <end position="133"/>
    </location>
</feature>
<reference evidence="3 4" key="1">
    <citation type="submission" date="2021-03" db="EMBL/GenBank/DDBJ databases">
        <title>Genomic Encyclopedia of Type Strains, Phase IV (KMG-IV): sequencing the most valuable type-strain genomes for metagenomic binning, comparative biology and taxonomic classification.</title>
        <authorList>
            <person name="Goeker M."/>
        </authorList>
    </citation>
    <scope>NUCLEOTIDE SEQUENCE [LARGE SCALE GENOMIC DNA]</scope>
    <source>
        <strain evidence="3 4">DSM 21600</strain>
    </source>
</reference>
<feature type="compositionally biased region" description="Low complexity" evidence="1">
    <location>
        <begin position="93"/>
        <end position="115"/>
    </location>
</feature>
<dbReference type="Proteomes" id="UP000759443">
    <property type="component" value="Unassembled WGS sequence"/>
</dbReference>
<name>A0ABS4DWY3_9HYPH</name>
<gene>
    <name evidence="3" type="ORF">J2Z17_001633</name>
</gene>
<sequence>MTALSEQGRKTIGEIAARHAVSLEAAEHMLLAVMAGHGNQAQFNHPDLGGMGQWSLGGMTMVGDMFNNGLKARVDALCSELSSLARNGDLLAASPGSHQSQSQSGGGYSSQSQGGSYPGGQSQGQGYAGGAFQGGSTSGGGASLFVPGSFQQNGGWPAELGHAASTGAQNDLRYAVFPDTRRLAIDLGGKITVYDTGDHRISGFSQQQSGDQSLTFTSQYGLVRVGELPVVGPAVADAAEPPPAATAPDMQAPDPGLQAQAPAPRMAENTGNAAPATVEDDIFAKIEKLAALHGRGILTDDEYQAKKAELLARL</sequence>